<dbReference type="Gene3D" id="2.10.109.10">
    <property type="entry name" value="Umud Fragment, subunit A"/>
    <property type="match status" value="1"/>
</dbReference>
<evidence type="ECO:0000313" key="5">
    <source>
        <dbReference type="EMBL" id="GAA2348771.1"/>
    </source>
</evidence>
<evidence type="ECO:0000259" key="4">
    <source>
        <dbReference type="Pfam" id="PF00717"/>
    </source>
</evidence>
<keyword evidence="3" id="KW-0472">Membrane</keyword>
<keyword evidence="6" id="KW-1185">Reference proteome</keyword>
<dbReference type="InterPro" id="IPR052064">
    <property type="entry name" value="Mito_IMP1_subunit"/>
</dbReference>
<protein>
    <recommendedName>
        <fullName evidence="4">Peptidase S24/S26A/S26B/S26C domain-containing protein</fullName>
    </recommendedName>
</protein>
<dbReference type="Proteomes" id="UP001501218">
    <property type="component" value="Unassembled WGS sequence"/>
</dbReference>
<dbReference type="EMBL" id="BAAARA010000008">
    <property type="protein sequence ID" value="GAA2348771.1"/>
    <property type="molecule type" value="Genomic_DNA"/>
</dbReference>
<keyword evidence="2" id="KW-0378">Hydrolase</keyword>
<organism evidence="5 6">
    <name type="scientific">Saccharopolyspora halophila</name>
    <dbReference type="NCBI Taxonomy" id="405551"/>
    <lineage>
        <taxon>Bacteria</taxon>
        <taxon>Bacillati</taxon>
        <taxon>Actinomycetota</taxon>
        <taxon>Actinomycetes</taxon>
        <taxon>Pseudonocardiales</taxon>
        <taxon>Pseudonocardiaceae</taxon>
        <taxon>Saccharopolyspora</taxon>
    </lineage>
</organism>
<dbReference type="PANTHER" id="PTHR12383">
    <property type="entry name" value="PROTEASE FAMILY S26 MITOCHONDRIAL INNER MEMBRANE PROTEASE-RELATED"/>
    <property type="match status" value="1"/>
</dbReference>
<evidence type="ECO:0000256" key="3">
    <source>
        <dbReference type="ARBA" id="ARBA00023136"/>
    </source>
</evidence>
<dbReference type="Pfam" id="PF00717">
    <property type="entry name" value="Peptidase_S24"/>
    <property type="match status" value="1"/>
</dbReference>
<dbReference type="InterPro" id="IPR036286">
    <property type="entry name" value="LexA/Signal_pep-like_sf"/>
</dbReference>
<comment type="subcellular location">
    <subcellularLocation>
        <location evidence="1">Membrane</location>
    </subcellularLocation>
</comment>
<gene>
    <name evidence="5" type="ORF">GCM10009854_27760</name>
</gene>
<dbReference type="SUPFAM" id="SSF51306">
    <property type="entry name" value="LexA/Signal peptidase"/>
    <property type="match status" value="1"/>
</dbReference>
<name>A0ABN3GCU1_9PSEU</name>
<dbReference type="PANTHER" id="PTHR12383:SF16">
    <property type="entry name" value="MITOCHONDRIAL INNER MEMBRANE PROTEASE SUBUNIT 1"/>
    <property type="match status" value="1"/>
</dbReference>
<accession>A0ABN3GCU1</accession>
<comment type="caution">
    <text evidence="5">The sequence shown here is derived from an EMBL/GenBank/DDBJ whole genome shotgun (WGS) entry which is preliminary data.</text>
</comment>
<reference evidence="5 6" key="1">
    <citation type="journal article" date="2019" name="Int. J. Syst. Evol. Microbiol.">
        <title>The Global Catalogue of Microorganisms (GCM) 10K type strain sequencing project: providing services to taxonomists for standard genome sequencing and annotation.</title>
        <authorList>
            <consortium name="The Broad Institute Genomics Platform"/>
            <consortium name="The Broad Institute Genome Sequencing Center for Infectious Disease"/>
            <person name="Wu L."/>
            <person name="Ma J."/>
        </authorList>
    </citation>
    <scope>NUCLEOTIDE SEQUENCE [LARGE SCALE GENOMIC DNA]</scope>
    <source>
        <strain evidence="5 6">JCM 16221</strain>
    </source>
</reference>
<proteinExistence type="predicted"/>
<evidence type="ECO:0000313" key="6">
    <source>
        <dbReference type="Proteomes" id="UP001501218"/>
    </source>
</evidence>
<dbReference type="InterPro" id="IPR015927">
    <property type="entry name" value="Peptidase_S24_S26A/B/C"/>
</dbReference>
<feature type="domain" description="Peptidase S24/S26A/S26B/S26C" evidence="4">
    <location>
        <begin position="39"/>
        <end position="101"/>
    </location>
</feature>
<evidence type="ECO:0000256" key="2">
    <source>
        <dbReference type="ARBA" id="ARBA00022801"/>
    </source>
</evidence>
<evidence type="ECO:0000256" key="1">
    <source>
        <dbReference type="ARBA" id="ARBA00004370"/>
    </source>
</evidence>
<sequence>MFPPRQISAPTGLTLLLKILDVLLEVNVTSLDRWPWRRLRVRGPSMTPTLRDRDVVALRVGDRAEPGDVVLVRWDSRPQQLSVKRAVRRVGEEWHVEGDNAFGSTDSRELGPARVLGVVRWRLWPSPRRIR</sequence>
<dbReference type="CDD" id="cd06462">
    <property type="entry name" value="Peptidase_S24_S26"/>
    <property type="match status" value="1"/>
</dbReference>